<dbReference type="EMBL" id="CM047738">
    <property type="protein sequence ID" value="KAJ0045610.1"/>
    <property type="molecule type" value="Genomic_DNA"/>
</dbReference>
<protein>
    <submittedName>
        <fullName evidence="1">Uncharacterized protein</fullName>
    </submittedName>
</protein>
<evidence type="ECO:0000313" key="1">
    <source>
        <dbReference type="EMBL" id="KAJ0045610.1"/>
    </source>
</evidence>
<organism evidence="1 2">
    <name type="scientific">Pistacia integerrima</name>
    <dbReference type="NCBI Taxonomy" id="434235"/>
    <lineage>
        <taxon>Eukaryota</taxon>
        <taxon>Viridiplantae</taxon>
        <taxon>Streptophyta</taxon>
        <taxon>Embryophyta</taxon>
        <taxon>Tracheophyta</taxon>
        <taxon>Spermatophyta</taxon>
        <taxon>Magnoliopsida</taxon>
        <taxon>eudicotyledons</taxon>
        <taxon>Gunneridae</taxon>
        <taxon>Pentapetalae</taxon>
        <taxon>rosids</taxon>
        <taxon>malvids</taxon>
        <taxon>Sapindales</taxon>
        <taxon>Anacardiaceae</taxon>
        <taxon>Pistacia</taxon>
    </lineage>
</organism>
<name>A0ACC0Z6G7_9ROSI</name>
<reference evidence="2" key="1">
    <citation type="journal article" date="2023" name="G3 (Bethesda)">
        <title>Genome assembly and association tests identify interacting loci associated with vigor, precocity, and sex in interspecific pistachio rootstocks.</title>
        <authorList>
            <person name="Palmer W."/>
            <person name="Jacygrad E."/>
            <person name="Sagayaradj S."/>
            <person name="Cavanaugh K."/>
            <person name="Han R."/>
            <person name="Bertier L."/>
            <person name="Beede B."/>
            <person name="Kafkas S."/>
            <person name="Golino D."/>
            <person name="Preece J."/>
            <person name="Michelmore R."/>
        </authorList>
    </citation>
    <scope>NUCLEOTIDE SEQUENCE [LARGE SCALE GENOMIC DNA]</scope>
</reference>
<dbReference type="Proteomes" id="UP001163603">
    <property type="component" value="Chromosome 3"/>
</dbReference>
<sequence length="713" mass="81595">MQETVERLAIRLHKRLRKVNKFLLILDDVWETIDLDLLGFPQPEIQTGSKIMLTSRSLAVCKQMKTDKQVKVDVLNDEEAWELFTRNAGNVTTLERIEPLAKAVARECRGLPLAVITMGTAMRGKTIVRLWKHALNELQRSVPCVEGIEDKVYKPVKWSYDKLRGKNTKSCFLYCALFPEDFSIEVHELVRCWLAEGLLEEQENYEDSINRGIALIETLKDYCLLENGHHKGTVKMHDVVRDVAIWIASSLENTYKSLVRSGAGLSEISEIELLNSLRRVSFMNNKITSLPDCEIQCSETLSLLLQGNFPLDRVPDRYLQGFPALRLLNLSGSRIQSLPLSLLQLHDLRALLLRDCFFLENLPPLGGLSKLQTLDLCATGIRELPRGMENLSNIRQLDLSRTHYLKTIQDGIISSLSSLEVLDMTLSNYHWGLRGEVEEGETSFEELQCLQRLLVLSIRLKGLPSPGSEDLTWINRLIRFQFFIGPTANSLPTKHDKRRVTISSLDLSGEWIGCLRPEGGCAAHYDLLPNLEELHLHDLTYLESISGLVGHLGLRFLRLKSLDVTHCPRLKYLLAYGSFILDLPNLEQIKVNFCENLVELFHYYSEQSFTPEPVVPKLRTLELKYLPKLRNLCRQDESWQSLEEVDVIKCNLLGKLPLTAQNANGMREIRGELQWWSQLDFDKDTRSSLQPFFKQADMEVRPMEMQRIDGTVL</sequence>
<comment type="caution">
    <text evidence="1">The sequence shown here is derived from an EMBL/GenBank/DDBJ whole genome shotgun (WGS) entry which is preliminary data.</text>
</comment>
<gene>
    <name evidence="1" type="ORF">Pint_04267</name>
</gene>
<accession>A0ACC0Z6G7</accession>
<keyword evidence="2" id="KW-1185">Reference proteome</keyword>
<proteinExistence type="predicted"/>
<evidence type="ECO:0000313" key="2">
    <source>
        <dbReference type="Proteomes" id="UP001163603"/>
    </source>
</evidence>